<dbReference type="PROSITE" id="PS50172">
    <property type="entry name" value="BRCT"/>
    <property type="match status" value="1"/>
</dbReference>
<protein>
    <submittedName>
        <fullName evidence="2">DNA polymerase III epsilon subunit (3'-5' exonuclease) containing BRCT domain</fullName>
    </submittedName>
</protein>
<keyword evidence="2" id="KW-0269">Exonuclease</keyword>
<dbReference type="GO" id="GO:0004527">
    <property type="term" value="F:exonuclease activity"/>
    <property type="evidence" value="ECO:0007669"/>
    <property type="project" value="UniProtKB-KW"/>
</dbReference>
<dbReference type="EMBL" id="FUKW01000022">
    <property type="protein sequence ID" value="SJN19654.1"/>
    <property type="molecule type" value="Genomic_DNA"/>
</dbReference>
<feature type="domain" description="BRCT" evidence="1">
    <location>
        <begin position="1"/>
        <end position="81"/>
    </location>
</feature>
<evidence type="ECO:0000259" key="1">
    <source>
        <dbReference type="PROSITE" id="PS50172"/>
    </source>
</evidence>
<dbReference type="CDD" id="cd17748">
    <property type="entry name" value="BRCT_DNA_ligase_like"/>
    <property type="match status" value="1"/>
</dbReference>
<dbReference type="SUPFAM" id="SSF52113">
    <property type="entry name" value="BRCT domain"/>
    <property type="match status" value="1"/>
</dbReference>
<dbReference type="SMART" id="SM00292">
    <property type="entry name" value="BRCT"/>
    <property type="match status" value="1"/>
</dbReference>
<evidence type="ECO:0000313" key="2">
    <source>
        <dbReference type="EMBL" id="SJN19654.1"/>
    </source>
</evidence>
<organism evidence="2 3">
    <name type="scientific">Marinilactibacillus psychrotolerans 42ea</name>
    <dbReference type="NCBI Taxonomy" id="1255609"/>
    <lineage>
        <taxon>Bacteria</taxon>
        <taxon>Bacillati</taxon>
        <taxon>Bacillota</taxon>
        <taxon>Bacilli</taxon>
        <taxon>Lactobacillales</taxon>
        <taxon>Carnobacteriaceae</taxon>
        <taxon>Marinilactibacillus</taxon>
    </lineage>
</organism>
<dbReference type="Proteomes" id="UP000195611">
    <property type="component" value="Unassembled WGS sequence"/>
</dbReference>
<gene>
    <name evidence="2" type="ORF">FM115_01285</name>
</gene>
<dbReference type="Gene3D" id="3.40.50.10190">
    <property type="entry name" value="BRCT domain"/>
    <property type="match status" value="1"/>
</dbReference>
<dbReference type="RefSeq" id="WP_087057051.1">
    <property type="nucleotide sequence ID" value="NZ_FUKW01000022.1"/>
</dbReference>
<keyword evidence="2" id="KW-0540">Nuclease</keyword>
<dbReference type="Pfam" id="PF00533">
    <property type="entry name" value="BRCT"/>
    <property type="match status" value="1"/>
</dbReference>
<name>A0A1R4IJ80_9LACT</name>
<dbReference type="InterPro" id="IPR036420">
    <property type="entry name" value="BRCT_dom_sf"/>
</dbReference>
<keyword evidence="2" id="KW-0378">Hydrolase</keyword>
<reference evidence="2 3" key="1">
    <citation type="submission" date="2017-02" db="EMBL/GenBank/DDBJ databases">
        <authorList>
            <person name="Peterson S.W."/>
        </authorList>
    </citation>
    <scope>NUCLEOTIDE SEQUENCE [LARGE SCALE GENOMIC DNA]</scope>
    <source>
        <strain evidence="2 3">42ea</strain>
    </source>
</reference>
<accession>A0A1R4IJ80</accession>
<sequence length="97" mass="10874">MLKNEKVVFTGRLDSMTRTEAKHLILALKGSVQSSVSKSTTLLVVGKRTIDLFEQDSRPKKIKAAEELNSNGHHIKLINEKDLLTLVVDHLIRITVL</sequence>
<dbReference type="AlphaFoldDB" id="A0A1R4IJ80"/>
<proteinExistence type="predicted"/>
<dbReference type="InterPro" id="IPR001357">
    <property type="entry name" value="BRCT_dom"/>
</dbReference>
<evidence type="ECO:0000313" key="3">
    <source>
        <dbReference type="Proteomes" id="UP000195611"/>
    </source>
</evidence>